<name>A0A4R0R7Z5_9APHY</name>
<sequence>MPLFVGGMLAILAFSLWYPPTPLNPSDIAIPASISSAGTSVFDIIANERAILTRLVDVRFEINQFQVYSKFEEEWAQNVGLSIEEASLHDETQSIRTMDKFMSDRSGLCGDMEEFLAVVDLSIGRLLLPKFPISGIDTNRGPLSLSQDGWDTLADQLISVSASLDGFADRMDALADSFQGLVNVAALENSIVSMQFQVITRQLRAHLGKAVPQLSAIKGRSVHLHGLCTHINRTLAHTRRTSQALKESSKALSHATVSPKRS</sequence>
<comment type="caution">
    <text evidence="2">The sequence shown here is derived from an EMBL/GenBank/DDBJ whole genome shotgun (WGS) entry which is preliminary data.</text>
</comment>
<dbReference type="AlphaFoldDB" id="A0A4R0R7Z5"/>
<evidence type="ECO:0000313" key="3">
    <source>
        <dbReference type="Proteomes" id="UP000292702"/>
    </source>
</evidence>
<evidence type="ECO:0000313" key="2">
    <source>
        <dbReference type="EMBL" id="TCD63821.1"/>
    </source>
</evidence>
<gene>
    <name evidence="2" type="ORF">EIP91_004916</name>
</gene>
<feature type="chain" id="PRO_5020418766" evidence="1">
    <location>
        <begin position="24"/>
        <end position="262"/>
    </location>
</feature>
<reference evidence="2 3" key="1">
    <citation type="submission" date="2018-11" db="EMBL/GenBank/DDBJ databases">
        <title>Genome assembly of Steccherinum ochraceum LE-BIN_3174, the white-rot fungus of the Steccherinaceae family (The Residual Polyporoid clade, Polyporales, Basidiomycota).</title>
        <authorList>
            <person name="Fedorova T.V."/>
            <person name="Glazunova O.A."/>
            <person name="Landesman E.O."/>
            <person name="Moiseenko K.V."/>
            <person name="Psurtseva N.V."/>
            <person name="Savinova O.S."/>
            <person name="Shakhova N.V."/>
            <person name="Tyazhelova T.V."/>
            <person name="Vasina D.V."/>
        </authorList>
    </citation>
    <scope>NUCLEOTIDE SEQUENCE [LARGE SCALE GENOMIC DNA]</scope>
    <source>
        <strain evidence="2 3">LE-BIN_3174</strain>
    </source>
</reference>
<evidence type="ECO:0000256" key="1">
    <source>
        <dbReference type="SAM" id="SignalP"/>
    </source>
</evidence>
<proteinExistence type="predicted"/>
<keyword evidence="3" id="KW-1185">Reference proteome</keyword>
<keyword evidence="1" id="KW-0732">Signal</keyword>
<dbReference type="EMBL" id="RWJN01000273">
    <property type="protein sequence ID" value="TCD63821.1"/>
    <property type="molecule type" value="Genomic_DNA"/>
</dbReference>
<feature type="signal peptide" evidence="1">
    <location>
        <begin position="1"/>
        <end position="23"/>
    </location>
</feature>
<accession>A0A4R0R7Z5</accession>
<organism evidence="2 3">
    <name type="scientific">Steccherinum ochraceum</name>
    <dbReference type="NCBI Taxonomy" id="92696"/>
    <lineage>
        <taxon>Eukaryota</taxon>
        <taxon>Fungi</taxon>
        <taxon>Dikarya</taxon>
        <taxon>Basidiomycota</taxon>
        <taxon>Agaricomycotina</taxon>
        <taxon>Agaricomycetes</taxon>
        <taxon>Polyporales</taxon>
        <taxon>Steccherinaceae</taxon>
        <taxon>Steccherinum</taxon>
    </lineage>
</organism>
<dbReference type="Proteomes" id="UP000292702">
    <property type="component" value="Unassembled WGS sequence"/>
</dbReference>
<protein>
    <submittedName>
        <fullName evidence="2">Uncharacterized protein</fullName>
    </submittedName>
</protein>